<reference evidence="1 2" key="1">
    <citation type="submission" date="2018-05" db="EMBL/GenBank/DDBJ databases">
        <title>Streptomyces venezuelae.</title>
        <authorList>
            <person name="Kim W."/>
            <person name="Lee N."/>
            <person name="Cho B.-K."/>
        </authorList>
    </citation>
    <scope>NUCLEOTIDE SEQUENCE [LARGE SCALE GENOMIC DNA]</scope>
    <source>
        <strain evidence="1 2">ATCC 14585</strain>
    </source>
</reference>
<dbReference type="Proteomes" id="UP000324015">
    <property type="component" value="Chromosome"/>
</dbReference>
<protein>
    <submittedName>
        <fullName evidence="1">Uncharacterized protein</fullName>
    </submittedName>
</protein>
<name>A0A5P2CQR2_STRVZ</name>
<dbReference type="AlphaFoldDB" id="A0A5P2CQR2"/>
<organism evidence="1 2">
    <name type="scientific">Streptomyces venezuelae</name>
    <dbReference type="NCBI Taxonomy" id="54571"/>
    <lineage>
        <taxon>Bacteria</taxon>
        <taxon>Bacillati</taxon>
        <taxon>Actinomycetota</taxon>
        <taxon>Actinomycetes</taxon>
        <taxon>Kitasatosporales</taxon>
        <taxon>Streptomycetaceae</taxon>
        <taxon>Streptomyces</taxon>
    </lineage>
</organism>
<accession>A0A5P2CQR2</accession>
<dbReference type="EMBL" id="CP029191">
    <property type="protein sequence ID" value="QES45185.1"/>
    <property type="molecule type" value="Genomic_DNA"/>
</dbReference>
<evidence type="ECO:0000313" key="1">
    <source>
        <dbReference type="EMBL" id="QES45185.1"/>
    </source>
</evidence>
<sequence>MSDVPETYLGAAVPDDIKKQWRRWEGAEWRKAQYRATNRLYPPDERFNVRAPEGMCERHWDMRIGYRNMHFDPVTGDRWPGHPGSLFIVIGSDLNAVREERRCEWDEKASEQMQLIERICLSGRSPQCTPRETS</sequence>
<gene>
    <name evidence="1" type="ORF">DEJ49_33125</name>
</gene>
<proteinExistence type="predicted"/>
<evidence type="ECO:0000313" key="2">
    <source>
        <dbReference type="Proteomes" id="UP000324015"/>
    </source>
</evidence>